<dbReference type="Gene3D" id="3.30.200.20">
    <property type="entry name" value="Phosphorylase Kinase, domain 1"/>
    <property type="match status" value="1"/>
</dbReference>
<evidence type="ECO:0000313" key="2">
    <source>
        <dbReference type="EMBL" id="KAF6732697.1"/>
    </source>
</evidence>
<keyword evidence="1" id="KW-0812">Transmembrane</keyword>
<protein>
    <submittedName>
        <fullName evidence="2">Ceroid-lipofuscinosis neuronal protein 6</fullName>
    </submittedName>
</protein>
<dbReference type="InterPro" id="IPR011009">
    <property type="entry name" value="Kinase-like_dom_sf"/>
</dbReference>
<feature type="transmembrane region" description="Helical" evidence="1">
    <location>
        <begin position="208"/>
        <end position="230"/>
    </location>
</feature>
<feature type="transmembrane region" description="Helical" evidence="1">
    <location>
        <begin position="128"/>
        <end position="148"/>
    </location>
</feature>
<organism evidence="2 3">
    <name type="scientific">Oryzias melastigma</name>
    <name type="common">Marine medaka</name>
    <dbReference type="NCBI Taxonomy" id="30732"/>
    <lineage>
        <taxon>Eukaryota</taxon>
        <taxon>Metazoa</taxon>
        <taxon>Chordata</taxon>
        <taxon>Craniata</taxon>
        <taxon>Vertebrata</taxon>
        <taxon>Euteleostomi</taxon>
        <taxon>Actinopterygii</taxon>
        <taxon>Neopterygii</taxon>
        <taxon>Teleostei</taxon>
        <taxon>Neoteleostei</taxon>
        <taxon>Acanthomorphata</taxon>
        <taxon>Ovalentaria</taxon>
        <taxon>Atherinomorphae</taxon>
        <taxon>Beloniformes</taxon>
        <taxon>Adrianichthyidae</taxon>
        <taxon>Oryziinae</taxon>
        <taxon>Oryzias</taxon>
    </lineage>
</organism>
<name>A0A834CHN6_ORYME</name>
<gene>
    <name evidence="2" type="ORF">FQA47_011243</name>
</gene>
<dbReference type="PANTHER" id="PTHR16244">
    <property type="entry name" value="CEROID-LIPOFUSCINOSIS NEURONAL PROTEIN 6"/>
    <property type="match status" value="1"/>
</dbReference>
<evidence type="ECO:0000313" key="3">
    <source>
        <dbReference type="Proteomes" id="UP000646548"/>
    </source>
</evidence>
<dbReference type="EMBL" id="WKFB01000184">
    <property type="protein sequence ID" value="KAF6732697.1"/>
    <property type="molecule type" value="Genomic_DNA"/>
</dbReference>
<dbReference type="AlphaFoldDB" id="A0A834CHN6"/>
<dbReference type="SUPFAM" id="SSF56112">
    <property type="entry name" value="Protein kinase-like (PK-like)"/>
    <property type="match status" value="1"/>
</dbReference>
<evidence type="ECO:0000256" key="1">
    <source>
        <dbReference type="SAM" id="Phobius"/>
    </source>
</evidence>
<accession>A0A834CHN6</accession>
<dbReference type="InterPro" id="IPR029255">
    <property type="entry name" value="CLN6"/>
</dbReference>
<keyword evidence="1" id="KW-1133">Transmembrane helix</keyword>
<dbReference type="GO" id="GO:0005783">
    <property type="term" value="C:endoplasmic reticulum"/>
    <property type="evidence" value="ECO:0007669"/>
    <property type="project" value="TreeGrafter"/>
</dbReference>
<keyword evidence="1" id="KW-0472">Membrane</keyword>
<sequence>MTDPHTCLWGFCGDNLAVAIKHIPNENIYCQHTDENGQEISAEVAIMLKLQSGTSDSAGSTAPIALLDWYVLPNELILVLERPMPASDFMSYVTKHGTLEENEAKVLLKQLIDSFELLYYYDEHLGHIMWYIPFFIILFIYFSGCFCSFQEERRITVPGWLLLGPSALYYWYLVTEGQITELFLLTFFAMVTMVMFQHHKGLSPDSNGLFLLYSFSVTLLLVALWVAYLWNDQVLRNKYPGLLYVPEPWSYYTLHIKKNH</sequence>
<dbReference type="PANTHER" id="PTHR16244:SF2">
    <property type="entry name" value="CEROID-LIPOFUSCINOSIS NEURONAL PROTEIN 6"/>
    <property type="match status" value="1"/>
</dbReference>
<comment type="caution">
    <text evidence="2">The sequence shown here is derived from an EMBL/GenBank/DDBJ whole genome shotgun (WGS) entry which is preliminary data.</text>
</comment>
<dbReference type="GO" id="GO:0007040">
    <property type="term" value="P:lysosome organization"/>
    <property type="evidence" value="ECO:0007669"/>
    <property type="project" value="TreeGrafter"/>
</dbReference>
<feature type="transmembrane region" description="Helical" evidence="1">
    <location>
        <begin position="179"/>
        <end position="196"/>
    </location>
</feature>
<dbReference type="Pfam" id="PF15156">
    <property type="entry name" value="CLN6"/>
    <property type="match status" value="1"/>
</dbReference>
<dbReference type="GO" id="GO:0016020">
    <property type="term" value="C:membrane"/>
    <property type="evidence" value="ECO:0007669"/>
    <property type="project" value="TreeGrafter"/>
</dbReference>
<proteinExistence type="predicted"/>
<reference evidence="2" key="1">
    <citation type="journal article" name="BMC Genomics">
        <title>Long-read sequencing and de novo genome assembly of marine medaka (Oryzias melastigma).</title>
        <authorList>
            <person name="Liang P."/>
            <person name="Saqib H.S.A."/>
            <person name="Ni X."/>
            <person name="Shen Y."/>
        </authorList>
    </citation>
    <scope>NUCLEOTIDE SEQUENCE</scope>
    <source>
        <strain evidence="2">Bigg-433</strain>
    </source>
</reference>
<dbReference type="Proteomes" id="UP000646548">
    <property type="component" value="Unassembled WGS sequence"/>
</dbReference>